<reference evidence="3 4" key="1">
    <citation type="submission" date="2018-11" db="EMBL/GenBank/DDBJ databases">
        <authorList>
            <person name="Wuyts S."/>
        </authorList>
    </citation>
    <scope>NUCLEOTIDE SEQUENCE [LARGE SCALE GENOMIC DNA]</scope>
    <source>
        <strain evidence="3">Lactobacillus mudanjiangensis AMBF249</strain>
    </source>
</reference>
<dbReference type="PANTHER" id="PTHR43364:SF4">
    <property type="entry name" value="NAD(P)-LINKED OXIDOREDUCTASE SUPERFAMILY PROTEIN"/>
    <property type="match status" value="1"/>
</dbReference>
<organism evidence="3 4">
    <name type="scientific">Lactiplantibacillus mudanjiangensis</name>
    <dbReference type="NCBI Taxonomy" id="1296538"/>
    <lineage>
        <taxon>Bacteria</taxon>
        <taxon>Bacillati</taxon>
        <taxon>Bacillota</taxon>
        <taxon>Bacilli</taxon>
        <taxon>Lactobacillales</taxon>
        <taxon>Lactobacillaceae</taxon>
        <taxon>Lactiplantibacillus</taxon>
    </lineage>
</organism>
<dbReference type="InterPro" id="IPR036812">
    <property type="entry name" value="NAD(P)_OxRdtase_dom_sf"/>
</dbReference>
<dbReference type="Pfam" id="PF00248">
    <property type="entry name" value="Aldo_ket_red"/>
    <property type="match status" value="1"/>
</dbReference>
<dbReference type="InterPro" id="IPR050523">
    <property type="entry name" value="AKR_Detox_Biosynth"/>
</dbReference>
<evidence type="ECO:0000313" key="3">
    <source>
        <dbReference type="EMBL" id="VDG29740.1"/>
    </source>
</evidence>
<protein>
    <submittedName>
        <fullName evidence="3">Aldo/keto reductase [Lactobacillus sp.]</fullName>
    </submittedName>
</protein>
<keyword evidence="1" id="KW-0560">Oxidoreductase</keyword>
<evidence type="ECO:0000259" key="2">
    <source>
        <dbReference type="Pfam" id="PF00248"/>
    </source>
</evidence>
<sequence length="152" mass="16367">MQNHLSLLDRTSEQAGILAYCHQQAITFFAYMVLEQGALTGKYDVDHPFPADSARGKVYNLQLPELTTLIQQLKAVGAKHDLSVAQTAMAWALAKGTLPIIGVTKVHQVTEAAQVAVTNLSAAEVATLEAAAAKTTANTIGFWKQDMRETGK</sequence>
<dbReference type="InterPro" id="IPR023210">
    <property type="entry name" value="NADP_OxRdtase_dom"/>
</dbReference>
<dbReference type="AlphaFoldDB" id="A0A660E0W5"/>
<dbReference type="GO" id="GO:0016491">
    <property type="term" value="F:oxidoreductase activity"/>
    <property type="evidence" value="ECO:0007669"/>
    <property type="project" value="UniProtKB-KW"/>
</dbReference>
<dbReference type="GO" id="GO:0005829">
    <property type="term" value="C:cytosol"/>
    <property type="evidence" value="ECO:0007669"/>
    <property type="project" value="TreeGrafter"/>
</dbReference>
<dbReference type="Gene3D" id="3.20.20.100">
    <property type="entry name" value="NADP-dependent oxidoreductase domain"/>
    <property type="match status" value="1"/>
</dbReference>
<feature type="domain" description="NADP-dependent oxidoreductase" evidence="2">
    <location>
        <begin position="2"/>
        <end position="131"/>
    </location>
</feature>
<dbReference type="SUPFAM" id="SSF51430">
    <property type="entry name" value="NAD(P)-linked oxidoreductase"/>
    <property type="match status" value="1"/>
</dbReference>
<name>A0A660E0W5_9LACO</name>
<proteinExistence type="predicted"/>
<evidence type="ECO:0000313" key="4">
    <source>
        <dbReference type="Proteomes" id="UP000289996"/>
    </source>
</evidence>
<keyword evidence="4" id="KW-1185">Reference proteome</keyword>
<evidence type="ECO:0000256" key="1">
    <source>
        <dbReference type="ARBA" id="ARBA00023002"/>
    </source>
</evidence>
<dbReference type="EMBL" id="UYIG01000152">
    <property type="protein sequence ID" value="VDG29740.1"/>
    <property type="molecule type" value="Genomic_DNA"/>
</dbReference>
<accession>A0A660E0W5</accession>
<dbReference type="Proteomes" id="UP000289996">
    <property type="component" value="Unassembled WGS sequence"/>
</dbReference>
<dbReference type="PANTHER" id="PTHR43364">
    <property type="entry name" value="NADH-SPECIFIC METHYLGLYOXAL REDUCTASE-RELATED"/>
    <property type="match status" value="1"/>
</dbReference>
<gene>
    <name evidence="3" type="ORF">MUDAN_MDHGFNIF_01277</name>
</gene>